<keyword evidence="3 6" id="KW-0812">Transmembrane</keyword>
<comment type="caution">
    <text evidence="6">Lacks conserved residue(s) required for the propagation of feature annotation.</text>
</comment>
<dbReference type="AlphaFoldDB" id="A0A6J1P3W8"/>
<comment type="function">
    <text evidence="6">Probably involved in the biogenesis of the COX complex.</text>
</comment>
<keyword evidence="4 6" id="KW-1133">Transmembrane helix</keyword>
<dbReference type="CDD" id="cd06662">
    <property type="entry name" value="SURF1"/>
    <property type="match status" value="1"/>
</dbReference>
<keyword evidence="6" id="KW-0999">Mitochondrion inner membrane</keyword>
<feature type="transmembrane region" description="Helical" evidence="6">
    <location>
        <begin position="269"/>
        <end position="291"/>
    </location>
</feature>
<dbReference type="InterPro" id="IPR045214">
    <property type="entry name" value="Surf1/Surf4"/>
</dbReference>
<reference evidence="8" key="2">
    <citation type="submission" date="2025-08" db="UniProtKB">
        <authorList>
            <consortium name="RefSeq"/>
        </authorList>
    </citation>
    <scope>IDENTIFICATION</scope>
</reference>
<name>A0A6J1P3W8_BICAN</name>
<dbReference type="OrthoDB" id="10040024at2759"/>
<reference evidence="7" key="1">
    <citation type="submission" date="2025-05" db="UniProtKB">
        <authorList>
            <consortium name="RefSeq"/>
        </authorList>
    </citation>
    <scope>NUCLEOTIDE SEQUENCE [LARGE SCALE GENOMIC DNA]</scope>
</reference>
<comment type="similarity">
    <text evidence="2 6">Belongs to the SURF1 family.</text>
</comment>
<dbReference type="PROSITE" id="PS50895">
    <property type="entry name" value="SURF1"/>
    <property type="match status" value="1"/>
</dbReference>
<dbReference type="GO" id="GO:0005743">
    <property type="term" value="C:mitochondrial inner membrane"/>
    <property type="evidence" value="ECO:0007669"/>
    <property type="project" value="UniProtKB-SubCell"/>
</dbReference>
<dbReference type="RefSeq" id="XP_023951721.2">
    <property type="nucleotide sequence ID" value="XM_024095953.2"/>
</dbReference>
<sequence length="297" mass="34249">MSILRRLSKVLHTFALNQTSKNLNKRPIIEVLRTNKTFSGSIKLPKTKDKEPGEVIKWVLLMIPVTSFGLGCWQVYRLQWKLELIDMLQAKCNAPPVEIPENFDVLESMEYRPVKVKGEFLHDKEILIGPRALIENDAYLPRSGSLISDPKKNQGWFVLTPFRLSDSGKIIIINRGWIPQALRPKEKRKASMVTGEVELTGLVRLTESRGPFMPKNNPEKGSWLYRDLDQISTYLGCEPVWLDAKGIPDPPEGWPLPNQTRVTMRNEHLSYLITWYLLSAFTGVMWHRFFIRKLPLV</sequence>
<gene>
    <name evidence="8" type="primary">LOC112055758</name>
</gene>
<evidence type="ECO:0000256" key="5">
    <source>
        <dbReference type="ARBA" id="ARBA00023136"/>
    </source>
</evidence>
<protein>
    <recommendedName>
        <fullName evidence="6">SURF1-like protein</fullName>
    </recommendedName>
</protein>
<evidence type="ECO:0000256" key="6">
    <source>
        <dbReference type="RuleBase" id="RU363076"/>
    </source>
</evidence>
<organism evidence="7 8">
    <name type="scientific">Bicyclus anynana</name>
    <name type="common">Squinting bush brown butterfly</name>
    <dbReference type="NCBI Taxonomy" id="110368"/>
    <lineage>
        <taxon>Eukaryota</taxon>
        <taxon>Metazoa</taxon>
        <taxon>Ecdysozoa</taxon>
        <taxon>Arthropoda</taxon>
        <taxon>Hexapoda</taxon>
        <taxon>Insecta</taxon>
        <taxon>Pterygota</taxon>
        <taxon>Neoptera</taxon>
        <taxon>Endopterygota</taxon>
        <taxon>Lepidoptera</taxon>
        <taxon>Glossata</taxon>
        <taxon>Ditrysia</taxon>
        <taxon>Papilionoidea</taxon>
        <taxon>Nymphalidae</taxon>
        <taxon>Satyrinae</taxon>
        <taxon>Satyrini</taxon>
        <taxon>Mycalesina</taxon>
        <taxon>Bicyclus</taxon>
    </lineage>
</organism>
<evidence type="ECO:0000256" key="2">
    <source>
        <dbReference type="ARBA" id="ARBA00007165"/>
    </source>
</evidence>
<dbReference type="InterPro" id="IPR002994">
    <property type="entry name" value="Surf1/Shy1"/>
</dbReference>
<evidence type="ECO:0000256" key="1">
    <source>
        <dbReference type="ARBA" id="ARBA00004370"/>
    </source>
</evidence>
<keyword evidence="7" id="KW-1185">Reference proteome</keyword>
<dbReference type="PANTHER" id="PTHR23427:SF2">
    <property type="entry name" value="SURFEIT LOCUS PROTEIN 1"/>
    <property type="match status" value="1"/>
</dbReference>
<dbReference type="Proteomes" id="UP001652582">
    <property type="component" value="Chromosome 2"/>
</dbReference>
<dbReference type="Pfam" id="PF02104">
    <property type="entry name" value="SURF1"/>
    <property type="match status" value="1"/>
</dbReference>
<keyword evidence="6" id="KW-0496">Mitochondrion</keyword>
<proteinExistence type="inferred from homology"/>
<evidence type="ECO:0000256" key="4">
    <source>
        <dbReference type="ARBA" id="ARBA00022989"/>
    </source>
</evidence>
<dbReference type="GeneID" id="112055758"/>
<dbReference type="KEGG" id="bany:112055758"/>
<dbReference type="GO" id="GO:0033617">
    <property type="term" value="P:mitochondrial respiratory chain complex IV assembly"/>
    <property type="evidence" value="ECO:0007669"/>
    <property type="project" value="TreeGrafter"/>
</dbReference>
<keyword evidence="5 6" id="KW-0472">Membrane</keyword>
<comment type="subcellular location">
    <subcellularLocation>
        <location evidence="1">Membrane</location>
    </subcellularLocation>
    <subcellularLocation>
        <location evidence="6">Mitochondrion inner membrane</location>
        <topology evidence="6">Multi-pass membrane protein</topology>
    </subcellularLocation>
</comment>
<evidence type="ECO:0000313" key="7">
    <source>
        <dbReference type="Proteomes" id="UP001652582"/>
    </source>
</evidence>
<dbReference type="PANTHER" id="PTHR23427">
    <property type="entry name" value="SURFEIT LOCUS PROTEIN"/>
    <property type="match status" value="1"/>
</dbReference>
<evidence type="ECO:0000256" key="3">
    <source>
        <dbReference type="ARBA" id="ARBA00022692"/>
    </source>
</evidence>
<accession>A0A6J1P3W8</accession>
<evidence type="ECO:0000313" key="8">
    <source>
        <dbReference type="RefSeq" id="XP_023951721.2"/>
    </source>
</evidence>